<name>A0A921RC66_SORBI</name>
<dbReference type="PANTHER" id="PTHR34145">
    <property type="entry name" value="OS02G0105600 PROTEIN"/>
    <property type="match status" value="1"/>
</dbReference>
<dbReference type="PANTHER" id="PTHR34145:SF8">
    <property type="entry name" value="OS05G0538250 PROTEIN"/>
    <property type="match status" value="1"/>
</dbReference>
<proteinExistence type="predicted"/>
<accession>A0A921RC66</accession>
<gene>
    <name evidence="3" type="ORF">BDA96_03G052000</name>
</gene>
<reference evidence="3" key="2">
    <citation type="submission" date="2020-10" db="EMBL/GenBank/DDBJ databases">
        <authorList>
            <person name="Cooper E.A."/>
            <person name="Brenton Z.W."/>
            <person name="Flinn B.S."/>
            <person name="Jenkins J."/>
            <person name="Shu S."/>
            <person name="Flowers D."/>
            <person name="Luo F."/>
            <person name="Wang Y."/>
            <person name="Xia P."/>
            <person name="Barry K."/>
            <person name="Daum C."/>
            <person name="Lipzen A."/>
            <person name="Yoshinaga Y."/>
            <person name="Schmutz J."/>
            <person name="Saski C."/>
            <person name="Vermerris W."/>
            <person name="Kresovich S."/>
        </authorList>
    </citation>
    <scope>NUCLEOTIDE SEQUENCE</scope>
</reference>
<sequence>GNGLIASQDKHKGSPGQQGGSCQIGETEGYPWPYLPEDIWHAARAACVCRAFLYSWRSFPNLTFSKQTLDLKAGGTRAETIRDFANRVDHIMKNHLGTGVKTLTLFGGPNSARHQRRLDSWLEKAVTPGIEEVTICLDEQFTAKKYMFPCSILSHGNGDSIRRFNLAHCAFRPTIGFGCLRSLARVHLFFVHIEGDELGCFLSNSLALEFLCLDNCFKLVYAKIPSLQRLNYLSVISCCKLKVIESKAPNLSSFHFESDHHVQVSLGKALQVKKLHIN</sequence>
<feature type="non-terminal residue" evidence="3">
    <location>
        <position position="278"/>
    </location>
</feature>
<dbReference type="InterPro" id="IPR053772">
    <property type="entry name" value="At1g61320/At1g61330-like"/>
</dbReference>
<feature type="domain" description="At1g61320/AtMIF1 LRR" evidence="2">
    <location>
        <begin position="91"/>
        <end position="277"/>
    </location>
</feature>
<evidence type="ECO:0000259" key="2">
    <source>
        <dbReference type="Pfam" id="PF23622"/>
    </source>
</evidence>
<feature type="region of interest" description="Disordered" evidence="1">
    <location>
        <begin position="1"/>
        <end position="23"/>
    </location>
</feature>
<dbReference type="InterPro" id="IPR055357">
    <property type="entry name" value="LRR_At1g61320_AtMIF1"/>
</dbReference>
<dbReference type="AlphaFoldDB" id="A0A921RC66"/>
<dbReference type="Pfam" id="PF23622">
    <property type="entry name" value="LRR_At1g61320_AtMIF1"/>
    <property type="match status" value="1"/>
</dbReference>
<evidence type="ECO:0000313" key="4">
    <source>
        <dbReference type="Proteomes" id="UP000807115"/>
    </source>
</evidence>
<feature type="non-terminal residue" evidence="3">
    <location>
        <position position="1"/>
    </location>
</feature>
<comment type="caution">
    <text evidence="3">The sequence shown here is derived from an EMBL/GenBank/DDBJ whole genome shotgun (WGS) entry which is preliminary data.</text>
</comment>
<reference evidence="3" key="1">
    <citation type="journal article" date="2019" name="BMC Genomics">
        <title>A new reference genome for Sorghum bicolor reveals high levels of sequence similarity between sweet and grain genotypes: implications for the genetics of sugar metabolism.</title>
        <authorList>
            <person name="Cooper E.A."/>
            <person name="Brenton Z.W."/>
            <person name="Flinn B.S."/>
            <person name="Jenkins J."/>
            <person name="Shu S."/>
            <person name="Flowers D."/>
            <person name="Luo F."/>
            <person name="Wang Y."/>
            <person name="Xia P."/>
            <person name="Barry K."/>
            <person name="Daum C."/>
            <person name="Lipzen A."/>
            <person name="Yoshinaga Y."/>
            <person name="Schmutz J."/>
            <person name="Saski C."/>
            <person name="Vermerris W."/>
            <person name="Kresovich S."/>
        </authorList>
    </citation>
    <scope>NUCLEOTIDE SEQUENCE</scope>
</reference>
<organism evidence="3 4">
    <name type="scientific">Sorghum bicolor</name>
    <name type="common">Sorghum</name>
    <name type="synonym">Sorghum vulgare</name>
    <dbReference type="NCBI Taxonomy" id="4558"/>
    <lineage>
        <taxon>Eukaryota</taxon>
        <taxon>Viridiplantae</taxon>
        <taxon>Streptophyta</taxon>
        <taxon>Embryophyta</taxon>
        <taxon>Tracheophyta</taxon>
        <taxon>Spermatophyta</taxon>
        <taxon>Magnoliopsida</taxon>
        <taxon>Liliopsida</taxon>
        <taxon>Poales</taxon>
        <taxon>Poaceae</taxon>
        <taxon>PACMAD clade</taxon>
        <taxon>Panicoideae</taxon>
        <taxon>Andropogonodae</taxon>
        <taxon>Andropogoneae</taxon>
        <taxon>Sorghinae</taxon>
        <taxon>Sorghum</taxon>
    </lineage>
</organism>
<evidence type="ECO:0000256" key="1">
    <source>
        <dbReference type="SAM" id="MobiDB-lite"/>
    </source>
</evidence>
<dbReference type="InterPro" id="IPR032675">
    <property type="entry name" value="LRR_dom_sf"/>
</dbReference>
<dbReference type="EMBL" id="CM027682">
    <property type="protein sequence ID" value="KAG0536302.1"/>
    <property type="molecule type" value="Genomic_DNA"/>
</dbReference>
<evidence type="ECO:0000313" key="3">
    <source>
        <dbReference type="EMBL" id="KAG0536302.1"/>
    </source>
</evidence>
<dbReference type="SUPFAM" id="SSF52047">
    <property type="entry name" value="RNI-like"/>
    <property type="match status" value="1"/>
</dbReference>
<dbReference type="Proteomes" id="UP000807115">
    <property type="component" value="Chromosome 3"/>
</dbReference>
<dbReference type="Gene3D" id="3.80.10.10">
    <property type="entry name" value="Ribonuclease Inhibitor"/>
    <property type="match status" value="1"/>
</dbReference>
<protein>
    <recommendedName>
        <fullName evidence="2">At1g61320/AtMIF1 LRR domain-containing protein</fullName>
    </recommendedName>
</protein>